<reference evidence="2 3" key="1">
    <citation type="submission" date="2023-02" db="EMBL/GenBank/DDBJ databases">
        <title>LHISI_Scaffold_Assembly.</title>
        <authorList>
            <person name="Stuart O.P."/>
            <person name="Cleave R."/>
            <person name="Magrath M.J.L."/>
            <person name="Mikheyev A.S."/>
        </authorList>
    </citation>
    <scope>NUCLEOTIDE SEQUENCE [LARGE SCALE GENOMIC DNA]</scope>
    <source>
        <strain evidence="2">Daus_M_001</strain>
        <tissue evidence="2">Leg muscle</tissue>
    </source>
</reference>
<proteinExistence type="predicted"/>
<feature type="region of interest" description="Disordered" evidence="1">
    <location>
        <begin position="1"/>
        <end position="29"/>
    </location>
</feature>
<organism evidence="2 3">
    <name type="scientific">Dryococelus australis</name>
    <dbReference type="NCBI Taxonomy" id="614101"/>
    <lineage>
        <taxon>Eukaryota</taxon>
        <taxon>Metazoa</taxon>
        <taxon>Ecdysozoa</taxon>
        <taxon>Arthropoda</taxon>
        <taxon>Hexapoda</taxon>
        <taxon>Insecta</taxon>
        <taxon>Pterygota</taxon>
        <taxon>Neoptera</taxon>
        <taxon>Polyneoptera</taxon>
        <taxon>Phasmatodea</taxon>
        <taxon>Verophasmatodea</taxon>
        <taxon>Anareolatae</taxon>
        <taxon>Phasmatidae</taxon>
        <taxon>Eurycanthinae</taxon>
        <taxon>Dryococelus</taxon>
    </lineage>
</organism>
<dbReference type="EMBL" id="JARBHB010000003">
    <property type="protein sequence ID" value="KAJ8890754.1"/>
    <property type="molecule type" value="Genomic_DNA"/>
</dbReference>
<feature type="compositionally biased region" description="Polar residues" evidence="1">
    <location>
        <begin position="739"/>
        <end position="760"/>
    </location>
</feature>
<feature type="region of interest" description="Disordered" evidence="1">
    <location>
        <begin position="739"/>
        <end position="764"/>
    </location>
</feature>
<evidence type="ECO:0000313" key="2">
    <source>
        <dbReference type="EMBL" id="KAJ8890754.1"/>
    </source>
</evidence>
<comment type="caution">
    <text evidence="2">The sequence shown here is derived from an EMBL/GenBank/DDBJ whole genome shotgun (WGS) entry which is preliminary data.</text>
</comment>
<accession>A0ABQ9I3C8</accession>
<feature type="compositionally biased region" description="Basic residues" evidence="1">
    <location>
        <begin position="334"/>
        <end position="346"/>
    </location>
</feature>
<protein>
    <submittedName>
        <fullName evidence="2">Uncharacterized protein</fullName>
    </submittedName>
</protein>
<gene>
    <name evidence="2" type="ORF">PR048_010263</name>
</gene>
<dbReference type="Proteomes" id="UP001159363">
    <property type="component" value="Chromosome 3"/>
</dbReference>
<evidence type="ECO:0000313" key="3">
    <source>
        <dbReference type="Proteomes" id="UP001159363"/>
    </source>
</evidence>
<feature type="region of interest" description="Disordered" evidence="1">
    <location>
        <begin position="314"/>
        <end position="352"/>
    </location>
</feature>
<evidence type="ECO:0000256" key="1">
    <source>
        <dbReference type="SAM" id="MobiDB-lite"/>
    </source>
</evidence>
<keyword evidence="3" id="KW-1185">Reference proteome</keyword>
<feature type="compositionally biased region" description="Basic and acidic residues" evidence="1">
    <location>
        <begin position="1"/>
        <end position="11"/>
    </location>
</feature>
<name>A0ABQ9I3C8_9NEOP</name>
<sequence>MQEHEEMERHDRAGRKKGNSEGKRQIQVGRRWRGMTEQETGNTIGYKRSVNVRHFSSKCCDDVCLITGNEPWTTSETTLEGAINSSYTYDMYPLCSQLCTSAVDRRVIKNTDMKQPRTSRSHTLSYLLMHQSVKITTHRQGCPSAATTTRTSCSTLITRHQYLQRHSPVQQRVRTPSANQRLVTYLHLAAPPIAGISQVRSSQSERKARYQSLAQPIREWIQRNRRFSNLISSLDRHEPIHSIDNPTQSICFTSSSLYHSSKLWADQMVSFEGSSVRKPRLSYSALLLNNGVMKLKRNIVMRRLAWTKIRRIRRQTERKTKKKRRKEKGEPIRTKRRKKRKKKRIKLDKYAKKSQKDLTAGQLVLVRAHCMSKAWEYLSKKLMPRYVGPVGISKICNHNFYEVVCPETGKVTGKYIISQLRQFRKNKLLRGSSPRWLQLLFGHFASREQHRHQVSTPPSLSPAAARGEICWLTDLTPLPPQVEQLAGLAAARMKGTCVAATTSFSTAHVTVIGGKAYTNRKVVPIMVDTNDTILSCRECHRTKCEVDLPWRSRLAHHRSGVREALGSNPGQGMGKLETYRRDDCARVYRVLPKDKPVMHVPGFPYHSRASRTRTCNAPASQAAQIDFLETLGYDTNLCEYGVNRRRKVRLDWALIVPTPRAVGNTETFHAREARLRVGHAVARVRCASCSVEGAPALASPLSLAVLQRKSNILRTLLQADYWIFPSACGNPARAAFSQGSNASASEKQSSVRPTHKTSYNRVKRCRERKNKASEYVNVDVFMQNKRPCPQHSQTQYFSWEYVLSLRLDFSITHPRAQFPFGYR</sequence>